<sequence length="105" mass="12361">MQLPAAEHRPSGQIMSLQWFTSSQYSPTKPTPHSHLVWRSPFGILQMDSDPRWYWRSAVRPADGIFRRCCRKHYHIKTSTSTARVRVENRSFGRNHARCHANRSR</sequence>
<accession>A0A0N4WY80</accession>
<evidence type="ECO:0000313" key="1">
    <source>
        <dbReference type="WBParaSite" id="HPLM_0001681701-mRNA-1"/>
    </source>
</evidence>
<organism evidence="1">
    <name type="scientific">Haemonchus placei</name>
    <name type="common">Barber's pole worm</name>
    <dbReference type="NCBI Taxonomy" id="6290"/>
    <lineage>
        <taxon>Eukaryota</taxon>
        <taxon>Metazoa</taxon>
        <taxon>Ecdysozoa</taxon>
        <taxon>Nematoda</taxon>
        <taxon>Chromadorea</taxon>
        <taxon>Rhabditida</taxon>
        <taxon>Rhabditina</taxon>
        <taxon>Rhabditomorpha</taxon>
        <taxon>Strongyloidea</taxon>
        <taxon>Trichostrongylidae</taxon>
        <taxon>Haemonchus</taxon>
    </lineage>
</organism>
<reference evidence="1" key="1">
    <citation type="submission" date="2017-02" db="UniProtKB">
        <authorList>
            <consortium name="WormBaseParasite"/>
        </authorList>
    </citation>
    <scope>IDENTIFICATION</scope>
</reference>
<protein>
    <submittedName>
        <fullName evidence="1">Uncharacterized protein</fullName>
    </submittedName>
</protein>
<proteinExistence type="predicted"/>
<dbReference type="WBParaSite" id="HPLM_0001681701-mRNA-1">
    <property type="protein sequence ID" value="HPLM_0001681701-mRNA-1"/>
    <property type="gene ID" value="HPLM_0001681701"/>
</dbReference>
<dbReference type="AlphaFoldDB" id="A0A0N4WY80"/>
<name>A0A0N4WY80_HAEPC</name>